<organism evidence="1 2">
    <name type="scientific">Rhypophila decipiens</name>
    <dbReference type="NCBI Taxonomy" id="261697"/>
    <lineage>
        <taxon>Eukaryota</taxon>
        <taxon>Fungi</taxon>
        <taxon>Dikarya</taxon>
        <taxon>Ascomycota</taxon>
        <taxon>Pezizomycotina</taxon>
        <taxon>Sordariomycetes</taxon>
        <taxon>Sordariomycetidae</taxon>
        <taxon>Sordariales</taxon>
        <taxon>Naviculisporaceae</taxon>
        <taxon>Rhypophila</taxon>
    </lineage>
</organism>
<comment type="caution">
    <text evidence="1">The sequence shown here is derived from an EMBL/GenBank/DDBJ whole genome shotgun (WGS) entry which is preliminary data.</text>
</comment>
<proteinExistence type="predicted"/>
<keyword evidence="2" id="KW-1185">Reference proteome</keyword>
<reference evidence="1" key="2">
    <citation type="submission" date="2023-05" db="EMBL/GenBank/DDBJ databases">
        <authorList>
            <consortium name="Lawrence Berkeley National Laboratory"/>
            <person name="Steindorff A."/>
            <person name="Hensen N."/>
            <person name="Bonometti L."/>
            <person name="Westerberg I."/>
            <person name="Brannstrom I.O."/>
            <person name="Guillou S."/>
            <person name="Cros-Aarteil S."/>
            <person name="Calhoun S."/>
            <person name="Haridas S."/>
            <person name="Kuo A."/>
            <person name="Mondo S."/>
            <person name="Pangilinan J."/>
            <person name="Riley R."/>
            <person name="Labutti K."/>
            <person name="Andreopoulos B."/>
            <person name="Lipzen A."/>
            <person name="Chen C."/>
            <person name="Yanf M."/>
            <person name="Daum C."/>
            <person name="Ng V."/>
            <person name="Clum A."/>
            <person name="Ohm R."/>
            <person name="Martin F."/>
            <person name="Silar P."/>
            <person name="Natvig D."/>
            <person name="Lalanne C."/>
            <person name="Gautier V."/>
            <person name="Ament-Velasquez S.L."/>
            <person name="Kruys A."/>
            <person name="Hutchinson M.I."/>
            <person name="Powell A.J."/>
            <person name="Barry K."/>
            <person name="Miller A.N."/>
            <person name="Grigoriev I.V."/>
            <person name="Debuchy R."/>
            <person name="Gladieux P."/>
            <person name="Thoren M.H."/>
            <person name="Johannesson H."/>
        </authorList>
    </citation>
    <scope>NUCLEOTIDE SEQUENCE</scope>
    <source>
        <strain evidence="1">PSN293</strain>
    </source>
</reference>
<sequence length="265" mass="29805">MVLFCCFMAMTRPRKQPMKSDLQCIGSKRSAQWKEVWSVVLRYERRFRMDSPSLFWSHTLVTGRVCHPRQGEGTKSMLADDALCLLSVGVCLPSAAERHSSASKLTRSGRNVLGQKRLSHSLPLTVTRDRYGIRPLPTVSHTNTGAVYGWPFHNLIASAQTNAEKCAVGTQTTGVYWTASAIRTAASMDLDDRDNNCHLPHPFPPLLPSFLSFCFLQLLLVPVLFLQHGRIPGLDLRERSKSRYLSHEIRIENSLVVVRFAAVVR</sequence>
<dbReference type="EMBL" id="MU858060">
    <property type="protein sequence ID" value="KAK4217400.1"/>
    <property type="molecule type" value="Genomic_DNA"/>
</dbReference>
<evidence type="ECO:0000313" key="1">
    <source>
        <dbReference type="EMBL" id="KAK4217400.1"/>
    </source>
</evidence>
<dbReference type="Proteomes" id="UP001301769">
    <property type="component" value="Unassembled WGS sequence"/>
</dbReference>
<dbReference type="AlphaFoldDB" id="A0AAN6YGS9"/>
<accession>A0AAN6YGS9</accession>
<protein>
    <submittedName>
        <fullName evidence="1">Uncharacterized protein</fullName>
    </submittedName>
</protein>
<name>A0AAN6YGS9_9PEZI</name>
<evidence type="ECO:0000313" key="2">
    <source>
        <dbReference type="Proteomes" id="UP001301769"/>
    </source>
</evidence>
<gene>
    <name evidence="1" type="ORF">QBC37DRAFT_396836</name>
</gene>
<reference evidence="1" key="1">
    <citation type="journal article" date="2023" name="Mol. Phylogenet. Evol.">
        <title>Genome-scale phylogeny and comparative genomics of the fungal order Sordariales.</title>
        <authorList>
            <person name="Hensen N."/>
            <person name="Bonometti L."/>
            <person name="Westerberg I."/>
            <person name="Brannstrom I.O."/>
            <person name="Guillou S."/>
            <person name="Cros-Aarteil S."/>
            <person name="Calhoun S."/>
            <person name="Haridas S."/>
            <person name="Kuo A."/>
            <person name="Mondo S."/>
            <person name="Pangilinan J."/>
            <person name="Riley R."/>
            <person name="LaButti K."/>
            <person name="Andreopoulos B."/>
            <person name="Lipzen A."/>
            <person name="Chen C."/>
            <person name="Yan M."/>
            <person name="Daum C."/>
            <person name="Ng V."/>
            <person name="Clum A."/>
            <person name="Steindorff A."/>
            <person name="Ohm R.A."/>
            <person name="Martin F."/>
            <person name="Silar P."/>
            <person name="Natvig D.O."/>
            <person name="Lalanne C."/>
            <person name="Gautier V."/>
            <person name="Ament-Velasquez S.L."/>
            <person name="Kruys A."/>
            <person name="Hutchinson M.I."/>
            <person name="Powell A.J."/>
            <person name="Barry K."/>
            <person name="Miller A.N."/>
            <person name="Grigoriev I.V."/>
            <person name="Debuchy R."/>
            <person name="Gladieux P."/>
            <person name="Hiltunen Thoren M."/>
            <person name="Johannesson H."/>
        </authorList>
    </citation>
    <scope>NUCLEOTIDE SEQUENCE</scope>
    <source>
        <strain evidence="1">PSN293</strain>
    </source>
</reference>